<gene>
    <name evidence="1" type="ORF">CDAR_312291</name>
</gene>
<dbReference type="AlphaFoldDB" id="A0AAV4QSA4"/>
<keyword evidence="2" id="KW-1185">Reference proteome</keyword>
<dbReference type="EMBL" id="BPLQ01004960">
    <property type="protein sequence ID" value="GIY11776.1"/>
    <property type="molecule type" value="Genomic_DNA"/>
</dbReference>
<protein>
    <submittedName>
        <fullName evidence="1">Uncharacterized protein</fullName>
    </submittedName>
</protein>
<evidence type="ECO:0000313" key="2">
    <source>
        <dbReference type="Proteomes" id="UP001054837"/>
    </source>
</evidence>
<reference evidence="1 2" key="1">
    <citation type="submission" date="2021-06" db="EMBL/GenBank/DDBJ databases">
        <title>Caerostris darwini draft genome.</title>
        <authorList>
            <person name="Kono N."/>
            <person name="Arakawa K."/>
        </authorList>
    </citation>
    <scope>NUCLEOTIDE SEQUENCE [LARGE SCALE GENOMIC DNA]</scope>
</reference>
<evidence type="ECO:0000313" key="1">
    <source>
        <dbReference type="EMBL" id="GIY11776.1"/>
    </source>
</evidence>
<organism evidence="1 2">
    <name type="scientific">Caerostris darwini</name>
    <dbReference type="NCBI Taxonomy" id="1538125"/>
    <lineage>
        <taxon>Eukaryota</taxon>
        <taxon>Metazoa</taxon>
        <taxon>Ecdysozoa</taxon>
        <taxon>Arthropoda</taxon>
        <taxon>Chelicerata</taxon>
        <taxon>Arachnida</taxon>
        <taxon>Araneae</taxon>
        <taxon>Araneomorphae</taxon>
        <taxon>Entelegynae</taxon>
        <taxon>Araneoidea</taxon>
        <taxon>Araneidae</taxon>
        <taxon>Caerostris</taxon>
    </lineage>
</organism>
<dbReference type="Proteomes" id="UP001054837">
    <property type="component" value="Unassembled WGS sequence"/>
</dbReference>
<comment type="caution">
    <text evidence="1">The sequence shown here is derived from an EMBL/GenBank/DDBJ whole genome shotgun (WGS) entry which is preliminary data.</text>
</comment>
<proteinExistence type="predicted"/>
<sequence length="92" mass="10354">MPSSLCSSCPFIRGRVTEAALLFESHSLCATSAHEDIKHGDQNNRPAFEGFLRWRRTTMDGKSAAEIQMPRQQLLKTSENPGMGDIFFLFSF</sequence>
<accession>A0AAV4QSA4</accession>
<name>A0AAV4QSA4_9ARAC</name>